<protein>
    <submittedName>
        <fullName evidence="6">ABC transporter ATP-binding protein</fullName>
    </submittedName>
</protein>
<dbReference type="Pfam" id="PF00005">
    <property type="entry name" value="ABC_tran"/>
    <property type="match status" value="1"/>
</dbReference>
<evidence type="ECO:0000313" key="7">
    <source>
        <dbReference type="Proteomes" id="UP001596990"/>
    </source>
</evidence>
<evidence type="ECO:0000256" key="3">
    <source>
        <dbReference type="ARBA" id="ARBA00022741"/>
    </source>
</evidence>
<gene>
    <name evidence="6" type="ORF">ACFQ2J_11720</name>
</gene>
<accession>A0ABW3L4C2</accession>
<dbReference type="InterPro" id="IPR017871">
    <property type="entry name" value="ABC_transporter-like_CS"/>
</dbReference>
<keyword evidence="2" id="KW-0813">Transport</keyword>
<sequence length="342" mass="38497">MSKLVEVKDLKVHFGVRQSLMKELFTKEKKKVKAVDGINFSIDRGEIVSLVGESGSGKTTTGKAILQLIEEQEGDILFDGKDDFKKNKKQLKAFRQQAQMIFQDPYQSLNPKYMIYDIVAEPLVVNGLVKPEKERKAKVVEALEWAGLRPAEEYLYRYPHELSGGQKQRVAIASALILNPKFIVADEPVSMLDVSVRADILKLMVKLRDEMDLSYLFITHDLSLAWLISDRIAIMYLGKIVEIGDAESVVKSPSHPYSQALINVMPSLRSKRSERKILKGELPDASDMPKGCRFHPRCPIAEEKCKHEIPPLKEVADGQYAACHFAEKKEETDDKAAVGSHS</sequence>
<name>A0ABW3L4C2_9BACI</name>
<dbReference type="RefSeq" id="WP_386060400.1">
    <property type="nucleotide sequence ID" value="NZ_JBHTKL010000005.1"/>
</dbReference>
<reference evidence="7" key="1">
    <citation type="journal article" date="2019" name="Int. J. Syst. Evol. Microbiol.">
        <title>The Global Catalogue of Microorganisms (GCM) 10K type strain sequencing project: providing services to taxonomists for standard genome sequencing and annotation.</title>
        <authorList>
            <consortium name="The Broad Institute Genomics Platform"/>
            <consortium name="The Broad Institute Genome Sequencing Center for Infectious Disease"/>
            <person name="Wu L."/>
            <person name="Ma J."/>
        </authorList>
    </citation>
    <scope>NUCLEOTIDE SEQUENCE [LARGE SCALE GENOMIC DNA]</scope>
    <source>
        <strain evidence="7">CCUG 56607</strain>
    </source>
</reference>
<dbReference type="EMBL" id="JBHTKL010000005">
    <property type="protein sequence ID" value="MFD1019843.1"/>
    <property type="molecule type" value="Genomic_DNA"/>
</dbReference>
<keyword evidence="3" id="KW-0547">Nucleotide-binding</keyword>
<dbReference type="InterPro" id="IPR013563">
    <property type="entry name" value="Oligopep_ABC_C"/>
</dbReference>
<keyword evidence="4 6" id="KW-0067">ATP-binding</keyword>
<dbReference type="CDD" id="cd03257">
    <property type="entry name" value="ABC_NikE_OppD_transporters"/>
    <property type="match status" value="1"/>
</dbReference>
<organism evidence="6 7">
    <name type="scientific">Thalassobacillus hwangdonensis</name>
    <dbReference type="NCBI Taxonomy" id="546108"/>
    <lineage>
        <taxon>Bacteria</taxon>
        <taxon>Bacillati</taxon>
        <taxon>Bacillota</taxon>
        <taxon>Bacilli</taxon>
        <taxon>Bacillales</taxon>
        <taxon>Bacillaceae</taxon>
        <taxon>Thalassobacillus</taxon>
    </lineage>
</organism>
<dbReference type="InterPro" id="IPR027417">
    <property type="entry name" value="P-loop_NTPase"/>
</dbReference>
<dbReference type="NCBIfam" id="TIGR01727">
    <property type="entry name" value="oligo_HPY"/>
    <property type="match status" value="1"/>
</dbReference>
<dbReference type="InterPro" id="IPR003439">
    <property type="entry name" value="ABC_transporter-like_ATP-bd"/>
</dbReference>
<comment type="caution">
    <text evidence="6">The sequence shown here is derived from an EMBL/GenBank/DDBJ whole genome shotgun (WGS) entry which is preliminary data.</text>
</comment>
<evidence type="ECO:0000256" key="1">
    <source>
        <dbReference type="ARBA" id="ARBA00005417"/>
    </source>
</evidence>
<dbReference type="PROSITE" id="PS00211">
    <property type="entry name" value="ABC_TRANSPORTER_1"/>
    <property type="match status" value="1"/>
</dbReference>
<dbReference type="PROSITE" id="PS50893">
    <property type="entry name" value="ABC_TRANSPORTER_2"/>
    <property type="match status" value="1"/>
</dbReference>
<evidence type="ECO:0000256" key="2">
    <source>
        <dbReference type="ARBA" id="ARBA00022448"/>
    </source>
</evidence>
<keyword evidence="7" id="KW-1185">Reference proteome</keyword>
<dbReference type="PANTHER" id="PTHR43776">
    <property type="entry name" value="TRANSPORT ATP-BINDING PROTEIN"/>
    <property type="match status" value="1"/>
</dbReference>
<dbReference type="GO" id="GO:0005524">
    <property type="term" value="F:ATP binding"/>
    <property type="evidence" value="ECO:0007669"/>
    <property type="project" value="UniProtKB-KW"/>
</dbReference>
<dbReference type="PANTHER" id="PTHR43776:SF7">
    <property type="entry name" value="D,D-DIPEPTIDE TRANSPORT ATP-BINDING PROTEIN DDPF-RELATED"/>
    <property type="match status" value="1"/>
</dbReference>
<evidence type="ECO:0000256" key="4">
    <source>
        <dbReference type="ARBA" id="ARBA00022840"/>
    </source>
</evidence>
<evidence type="ECO:0000259" key="5">
    <source>
        <dbReference type="PROSITE" id="PS50893"/>
    </source>
</evidence>
<dbReference type="InterPro" id="IPR003593">
    <property type="entry name" value="AAA+_ATPase"/>
</dbReference>
<dbReference type="SMART" id="SM00382">
    <property type="entry name" value="AAA"/>
    <property type="match status" value="1"/>
</dbReference>
<feature type="domain" description="ABC transporter" evidence="5">
    <location>
        <begin position="20"/>
        <end position="262"/>
    </location>
</feature>
<proteinExistence type="inferred from homology"/>
<comment type="similarity">
    <text evidence="1">Belongs to the ABC transporter superfamily.</text>
</comment>
<dbReference type="InterPro" id="IPR050319">
    <property type="entry name" value="ABC_transp_ATP-bind"/>
</dbReference>
<dbReference type="Proteomes" id="UP001596990">
    <property type="component" value="Unassembled WGS sequence"/>
</dbReference>
<evidence type="ECO:0000313" key="6">
    <source>
        <dbReference type="EMBL" id="MFD1019843.1"/>
    </source>
</evidence>
<dbReference type="Gene3D" id="3.40.50.300">
    <property type="entry name" value="P-loop containing nucleotide triphosphate hydrolases"/>
    <property type="match status" value="1"/>
</dbReference>
<dbReference type="Pfam" id="PF08352">
    <property type="entry name" value="oligo_HPY"/>
    <property type="match status" value="1"/>
</dbReference>
<dbReference type="SUPFAM" id="SSF52540">
    <property type="entry name" value="P-loop containing nucleoside triphosphate hydrolases"/>
    <property type="match status" value="1"/>
</dbReference>